<dbReference type="SMART" id="SM00387">
    <property type="entry name" value="HATPase_c"/>
    <property type="match status" value="1"/>
</dbReference>
<evidence type="ECO:0000256" key="9">
    <source>
        <dbReference type="SAM" id="Phobius"/>
    </source>
</evidence>
<organism evidence="12 13">
    <name type="scientific">Iocasia fonsfrigidae</name>
    <dbReference type="NCBI Taxonomy" id="2682810"/>
    <lineage>
        <taxon>Bacteria</taxon>
        <taxon>Bacillati</taxon>
        <taxon>Bacillota</taxon>
        <taxon>Clostridia</taxon>
        <taxon>Halanaerobiales</taxon>
        <taxon>Halanaerobiaceae</taxon>
        <taxon>Iocasia</taxon>
    </lineage>
</organism>
<dbReference type="InterPro" id="IPR050736">
    <property type="entry name" value="Sensor_HK_Regulatory"/>
</dbReference>
<dbReference type="RefSeq" id="WP_230868383.1">
    <property type="nucleotide sequence ID" value="NZ_CP046640.1"/>
</dbReference>
<dbReference type="Proteomes" id="UP000665020">
    <property type="component" value="Chromosome"/>
</dbReference>
<evidence type="ECO:0000256" key="2">
    <source>
        <dbReference type="ARBA" id="ARBA00004370"/>
    </source>
</evidence>
<dbReference type="InterPro" id="IPR036890">
    <property type="entry name" value="HATPase_C_sf"/>
</dbReference>
<proteinExistence type="predicted"/>
<dbReference type="PANTHER" id="PTHR43711">
    <property type="entry name" value="TWO-COMPONENT HISTIDINE KINASE"/>
    <property type="match status" value="1"/>
</dbReference>
<keyword evidence="13" id="KW-1185">Reference proteome</keyword>
<dbReference type="InterPro" id="IPR003594">
    <property type="entry name" value="HATPase_dom"/>
</dbReference>
<feature type="transmembrane region" description="Helical" evidence="9">
    <location>
        <begin position="9"/>
        <end position="29"/>
    </location>
</feature>
<feature type="transmembrane region" description="Helical" evidence="9">
    <location>
        <begin position="49"/>
        <end position="70"/>
    </location>
</feature>
<evidence type="ECO:0000256" key="1">
    <source>
        <dbReference type="ARBA" id="ARBA00000085"/>
    </source>
</evidence>
<comment type="catalytic activity">
    <reaction evidence="1">
        <text>ATP + protein L-histidine = ADP + protein N-phospho-L-histidine.</text>
        <dbReference type="EC" id="2.7.13.3"/>
    </reaction>
</comment>
<dbReference type="PANTHER" id="PTHR43711:SF1">
    <property type="entry name" value="HISTIDINE KINASE 1"/>
    <property type="match status" value="1"/>
</dbReference>
<evidence type="ECO:0000256" key="4">
    <source>
        <dbReference type="ARBA" id="ARBA00022553"/>
    </source>
</evidence>
<evidence type="ECO:0000256" key="7">
    <source>
        <dbReference type="ARBA" id="ARBA00023012"/>
    </source>
</evidence>
<keyword evidence="8 9" id="KW-0472">Membrane</keyword>
<dbReference type="PRINTS" id="PR00344">
    <property type="entry name" value="BCTRLSENSOR"/>
</dbReference>
<evidence type="ECO:0000256" key="3">
    <source>
        <dbReference type="ARBA" id="ARBA00012438"/>
    </source>
</evidence>
<dbReference type="GO" id="GO:0000155">
    <property type="term" value="F:phosphorelay sensor kinase activity"/>
    <property type="evidence" value="ECO:0007669"/>
    <property type="project" value="InterPro"/>
</dbReference>
<keyword evidence="7" id="KW-0902">Two-component regulatory system</keyword>
<keyword evidence="6" id="KW-0418">Kinase</keyword>
<keyword evidence="4" id="KW-0597">Phosphoprotein</keyword>
<feature type="domain" description="Histidine kinase/HSP90-like ATPase" evidence="10">
    <location>
        <begin position="242"/>
        <end position="354"/>
    </location>
</feature>
<dbReference type="AlphaFoldDB" id="A0A8A7K5T9"/>
<dbReference type="Gene3D" id="3.30.565.10">
    <property type="entry name" value="Histidine kinase-like ATPase, C-terminal domain"/>
    <property type="match status" value="1"/>
</dbReference>
<dbReference type="SUPFAM" id="SSF47384">
    <property type="entry name" value="Homodimeric domain of signal transducing histidine kinase"/>
    <property type="match status" value="1"/>
</dbReference>
<dbReference type="GO" id="GO:0016020">
    <property type="term" value="C:membrane"/>
    <property type="evidence" value="ECO:0007669"/>
    <property type="project" value="UniProtKB-SubCell"/>
</dbReference>
<dbReference type="InterPro" id="IPR003661">
    <property type="entry name" value="HisK_dim/P_dom"/>
</dbReference>
<dbReference type="InterPro" id="IPR036097">
    <property type="entry name" value="HisK_dim/P_sf"/>
</dbReference>
<evidence type="ECO:0000256" key="6">
    <source>
        <dbReference type="ARBA" id="ARBA00022777"/>
    </source>
</evidence>
<accession>A0A8A7K5T9</accession>
<protein>
    <recommendedName>
        <fullName evidence="3">histidine kinase</fullName>
        <ecNumber evidence="3">2.7.13.3</ecNumber>
    </recommendedName>
</protein>
<dbReference type="EMBL" id="CP046640">
    <property type="protein sequence ID" value="QTL96671.1"/>
    <property type="molecule type" value="Genomic_DNA"/>
</dbReference>
<dbReference type="Pfam" id="PF00512">
    <property type="entry name" value="HisKA"/>
    <property type="match status" value="1"/>
</dbReference>
<dbReference type="SMART" id="SM00388">
    <property type="entry name" value="HisKA"/>
    <property type="match status" value="1"/>
</dbReference>
<reference evidence="12" key="1">
    <citation type="submission" date="2019-12" db="EMBL/GenBank/DDBJ databases">
        <authorList>
            <person name="zhang j."/>
            <person name="sun C.M."/>
        </authorList>
    </citation>
    <scope>NUCLEOTIDE SEQUENCE</scope>
    <source>
        <strain evidence="12">NS-1</strain>
    </source>
</reference>
<dbReference type="CDD" id="cd06225">
    <property type="entry name" value="HAMP"/>
    <property type="match status" value="1"/>
</dbReference>
<keyword evidence="9" id="KW-1133">Transmembrane helix</keyword>
<dbReference type="Gene3D" id="1.10.287.130">
    <property type="match status" value="1"/>
</dbReference>
<evidence type="ECO:0000259" key="10">
    <source>
        <dbReference type="SMART" id="SM00387"/>
    </source>
</evidence>
<evidence type="ECO:0000256" key="8">
    <source>
        <dbReference type="ARBA" id="ARBA00023136"/>
    </source>
</evidence>
<dbReference type="Pfam" id="PF02518">
    <property type="entry name" value="HATPase_c"/>
    <property type="match status" value="1"/>
</dbReference>
<name>A0A8A7K5T9_9FIRM</name>
<evidence type="ECO:0000313" key="13">
    <source>
        <dbReference type="Proteomes" id="UP000665020"/>
    </source>
</evidence>
<keyword evidence="9" id="KW-0812">Transmembrane</keyword>
<dbReference type="KEGG" id="ifn:GM661_01120"/>
<sequence length="354" mass="40679">MKVKHKISGLVRFILMLIFLVIMYSAAFFITDYIYKILDWELNELLNQIINSIFGLILTGLMLSIIRKIALSKGWMRKRDAFGTIIEAVERIATGDFSIRLDDDDIHEHYPVAKLRESVNKMALELDKMENMRQEFISNVSHEIQSPLTSISGFAEILGNEELSLEERQHYLGIIRIESKRLSRLSDNLLQLASLDAETIKFEPEVYHLDEQVRNLILACEPQWAVKKVEIELVLDKVSITADKDMLTQAWINLINNSIKYTPEGGRIKIELYQESKKVLFKITDTGIGIAEEDQKHIFERFFKTDKSRQRSKKGNGLGLSIVKKIIDMHHGEIEVDSKLGEGTSFTVLLPVKQ</sequence>
<comment type="subcellular location">
    <subcellularLocation>
        <location evidence="2">Membrane</location>
    </subcellularLocation>
</comment>
<keyword evidence="5" id="KW-0808">Transferase</keyword>
<dbReference type="FunFam" id="3.30.565.10:FF:000006">
    <property type="entry name" value="Sensor histidine kinase WalK"/>
    <property type="match status" value="1"/>
</dbReference>
<dbReference type="SUPFAM" id="SSF55874">
    <property type="entry name" value="ATPase domain of HSP90 chaperone/DNA topoisomerase II/histidine kinase"/>
    <property type="match status" value="1"/>
</dbReference>
<evidence type="ECO:0000256" key="5">
    <source>
        <dbReference type="ARBA" id="ARBA00022679"/>
    </source>
</evidence>
<dbReference type="EC" id="2.7.13.3" evidence="3"/>
<evidence type="ECO:0000259" key="11">
    <source>
        <dbReference type="SMART" id="SM00388"/>
    </source>
</evidence>
<dbReference type="InterPro" id="IPR004358">
    <property type="entry name" value="Sig_transdc_His_kin-like_C"/>
</dbReference>
<gene>
    <name evidence="12" type="ORF">GM661_01120</name>
</gene>
<evidence type="ECO:0000313" key="12">
    <source>
        <dbReference type="EMBL" id="QTL96671.1"/>
    </source>
</evidence>
<feature type="domain" description="Signal transduction histidine kinase dimerisation/phosphoacceptor" evidence="11">
    <location>
        <begin position="132"/>
        <end position="198"/>
    </location>
</feature>
<dbReference type="CDD" id="cd00075">
    <property type="entry name" value="HATPase"/>
    <property type="match status" value="1"/>
</dbReference>
<dbReference type="CDD" id="cd00082">
    <property type="entry name" value="HisKA"/>
    <property type="match status" value="1"/>
</dbReference>
<dbReference type="FunFam" id="1.10.287.130:FF:000001">
    <property type="entry name" value="Two-component sensor histidine kinase"/>
    <property type="match status" value="1"/>
</dbReference>